<protein>
    <submittedName>
        <fullName evidence="1">Phytanoyl-CoA dioxygenase family protein</fullName>
    </submittedName>
</protein>
<dbReference type="PANTHER" id="PTHR20883">
    <property type="entry name" value="PHYTANOYL-COA DIOXYGENASE DOMAIN CONTAINING 1"/>
    <property type="match status" value="1"/>
</dbReference>
<dbReference type="Proteomes" id="UP000558113">
    <property type="component" value="Unassembled WGS sequence"/>
</dbReference>
<dbReference type="AlphaFoldDB" id="A0A7X4YKU5"/>
<dbReference type="PANTHER" id="PTHR20883:SF48">
    <property type="entry name" value="ECTOINE DIOXYGENASE"/>
    <property type="match status" value="1"/>
</dbReference>
<evidence type="ECO:0000313" key="1">
    <source>
        <dbReference type="EMBL" id="NBC67521.1"/>
    </source>
</evidence>
<comment type="caution">
    <text evidence="1">The sequence shown here is derived from an EMBL/GenBank/DDBJ whole genome shotgun (WGS) entry which is preliminary data.</text>
</comment>
<keyword evidence="1" id="KW-0560">Oxidoreductase</keyword>
<dbReference type="GO" id="GO:0005506">
    <property type="term" value="F:iron ion binding"/>
    <property type="evidence" value="ECO:0007669"/>
    <property type="project" value="UniProtKB-ARBA"/>
</dbReference>
<organism evidence="1 2">
    <name type="scientific">Paenibacillus sacheonensis</name>
    <dbReference type="NCBI Taxonomy" id="742054"/>
    <lineage>
        <taxon>Bacteria</taxon>
        <taxon>Bacillati</taxon>
        <taxon>Bacillota</taxon>
        <taxon>Bacilli</taxon>
        <taxon>Bacillales</taxon>
        <taxon>Paenibacillaceae</taxon>
        <taxon>Paenibacillus</taxon>
    </lineage>
</organism>
<sequence>MVMTAKETLRAQYDEQGYVQVPNVLDEALIGETREHLDWLAAKYPDLRPEQYHSDLMGKDPFWHRLISDERLLDIAEAFIGPDIALFATHYISKPAYDGQPVLWHQDGSYWPLEPMDVVTLWLAVDDSVPENGCMRVIPGTQHMDLQEMIARNDVENVLGSAIDSSLVDESSAVDIVLPAGSVSVHHPNVIHGSNANLSPMRRAGLTIRYIPTSTRIKVTPWHSGFLLRGKPVEGINDYLPKPRFVPGEHMPFRGSEAYR</sequence>
<name>A0A7X4YKU5_9BACL</name>
<proteinExistence type="predicted"/>
<dbReference type="GO" id="GO:0016706">
    <property type="term" value="F:2-oxoglutarate-dependent dioxygenase activity"/>
    <property type="evidence" value="ECO:0007669"/>
    <property type="project" value="UniProtKB-ARBA"/>
</dbReference>
<dbReference type="SUPFAM" id="SSF51197">
    <property type="entry name" value="Clavaminate synthase-like"/>
    <property type="match status" value="1"/>
</dbReference>
<dbReference type="EMBL" id="JAAAMU010000001">
    <property type="protein sequence ID" value="NBC67521.1"/>
    <property type="molecule type" value="Genomic_DNA"/>
</dbReference>
<accession>A0A7X4YKU5</accession>
<dbReference type="Gene3D" id="2.60.120.620">
    <property type="entry name" value="q2cbj1_9rhob like domain"/>
    <property type="match status" value="1"/>
</dbReference>
<keyword evidence="2" id="KW-1185">Reference proteome</keyword>
<reference evidence="1 2" key="1">
    <citation type="submission" date="2020-01" db="EMBL/GenBank/DDBJ databases">
        <title>Paenibacillus soybeanensis sp. nov. isolated from the nodules of soybean (Glycine max(L.) Merr).</title>
        <authorList>
            <person name="Wang H."/>
        </authorList>
    </citation>
    <scope>NUCLEOTIDE SEQUENCE [LARGE SCALE GENOMIC DNA]</scope>
    <source>
        <strain evidence="1 2">DSM 23054</strain>
    </source>
</reference>
<dbReference type="Pfam" id="PF05721">
    <property type="entry name" value="PhyH"/>
    <property type="match status" value="1"/>
</dbReference>
<gene>
    <name evidence="1" type="ORF">GT003_00750</name>
</gene>
<keyword evidence="1" id="KW-0223">Dioxygenase</keyword>
<dbReference type="InterPro" id="IPR008775">
    <property type="entry name" value="Phytyl_CoA_dOase-like"/>
</dbReference>
<evidence type="ECO:0000313" key="2">
    <source>
        <dbReference type="Proteomes" id="UP000558113"/>
    </source>
</evidence>
<dbReference type="OrthoDB" id="9814777at2"/>